<name>A0A7H0K9A3_9CORY</name>
<feature type="domain" description="ATPase AAA-type core" evidence="1">
    <location>
        <begin position="47"/>
        <end position="146"/>
    </location>
</feature>
<dbReference type="SUPFAM" id="SSF52540">
    <property type="entry name" value="P-loop containing nucleoside triphosphate hydrolases"/>
    <property type="match status" value="1"/>
</dbReference>
<organism evidence="2 3">
    <name type="scientific">Corynebacterium wankanglinii</name>
    <dbReference type="NCBI Taxonomy" id="2735136"/>
    <lineage>
        <taxon>Bacteria</taxon>
        <taxon>Bacillati</taxon>
        <taxon>Actinomycetota</taxon>
        <taxon>Actinomycetes</taxon>
        <taxon>Mycobacteriales</taxon>
        <taxon>Corynebacteriaceae</taxon>
        <taxon>Corynebacterium</taxon>
    </lineage>
</organism>
<dbReference type="AlphaFoldDB" id="A0A7H0K9A3"/>
<keyword evidence="3" id="KW-1185">Reference proteome</keyword>
<comment type="caution">
    <text evidence="2">The sequence shown here is derived from an EMBL/GenBank/DDBJ whole genome shotgun (WGS) entry which is preliminary data.</text>
</comment>
<dbReference type="GO" id="GO:0005524">
    <property type="term" value="F:ATP binding"/>
    <property type="evidence" value="ECO:0007669"/>
    <property type="project" value="UniProtKB-KW"/>
</dbReference>
<dbReference type="PANTHER" id="PTHR40396">
    <property type="entry name" value="ATPASE-LIKE PROTEIN"/>
    <property type="match status" value="1"/>
</dbReference>
<dbReference type="InterPro" id="IPR003959">
    <property type="entry name" value="ATPase_AAA_core"/>
</dbReference>
<evidence type="ECO:0000313" key="2">
    <source>
        <dbReference type="EMBL" id="MBA1838381.1"/>
    </source>
</evidence>
<keyword evidence="2" id="KW-0547">Nucleotide-binding</keyword>
<dbReference type="Proteomes" id="UP000577408">
    <property type="component" value="Unassembled WGS sequence"/>
</dbReference>
<protein>
    <submittedName>
        <fullName evidence="2">ATP-binding protein</fullName>
    </submittedName>
</protein>
<feature type="domain" description="ATPase AAA-type core" evidence="1">
    <location>
        <begin position="287"/>
        <end position="387"/>
    </location>
</feature>
<accession>A0A7H0K9A3</accession>
<evidence type="ECO:0000259" key="1">
    <source>
        <dbReference type="Pfam" id="PF13304"/>
    </source>
</evidence>
<dbReference type="EMBL" id="JABFED010000010">
    <property type="protein sequence ID" value="MBA1838381.1"/>
    <property type="molecule type" value="Genomic_DNA"/>
</dbReference>
<dbReference type="RefSeq" id="WP_181193070.1">
    <property type="nucleotide sequence ID" value="NZ_JABFED010000010.1"/>
</dbReference>
<proteinExistence type="predicted"/>
<gene>
    <name evidence="2" type="ORF">HMA55_10895</name>
</gene>
<dbReference type="InterPro" id="IPR027417">
    <property type="entry name" value="P-loop_NTPase"/>
</dbReference>
<dbReference type="Gene3D" id="3.40.50.300">
    <property type="entry name" value="P-loop containing nucleotide triphosphate hydrolases"/>
    <property type="match status" value="1"/>
</dbReference>
<dbReference type="GO" id="GO:0016887">
    <property type="term" value="F:ATP hydrolysis activity"/>
    <property type="evidence" value="ECO:0007669"/>
    <property type="project" value="InterPro"/>
</dbReference>
<dbReference type="PANTHER" id="PTHR40396:SF1">
    <property type="entry name" value="ATPASE AAA-TYPE CORE DOMAIN-CONTAINING PROTEIN"/>
    <property type="match status" value="1"/>
</dbReference>
<keyword evidence="2" id="KW-0067">ATP-binding</keyword>
<dbReference type="Pfam" id="PF13304">
    <property type="entry name" value="AAA_21"/>
    <property type="match status" value="2"/>
</dbReference>
<reference evidence="2 3" key="1">
    <citation type="submission" date="2020-05" db="EMBL/GenBank/DDBJ databases">
        <title>Descriptions of Corynebacterium xxxx sp. nov., Corynebacterium yyyy sp. nov. and Corynebacterium zzzz sp. nov.</title>
        <authorList>
            <person name="Zhang G."/>
        </authorList>
    </citation>
    <scope>NUCLEOTIDE SEQUENCE [LARGE SCALE GENOMIC DNA]</scope>
    <source>
        <strain evidence="3">zg-913</strain>
    </source>
</reference>
<evidence type="ECO:0000313" key="3">
    <source>
        <dbReference type="Proteomes" id="UP000577408"/>
    </source>
</evidence>
<sequence length="448" mass="50154">MLLDLTIANYRSVYEPASINMVATREQVHRERCPELSRRYKKRINPVAALFGANAAGKSTFVRALTALQRMLIDPPRPSDPMPFDPFALRPEAALEPTKFEVLFSVDDIVYEYVLAFDARSVVEERLTKYLSKDEIDVFERVGDSFSFPLLDEKSERFPTEVAQARVLLESVPPKVPLASFASETNLSRFPDSLKLDAFGVVREFIETVLVIPAGLLDLGQLQSQPDGWETLISQIDAGITGVETELVELSALGLGAEQALEIEQELRSNPDYPMDVELSSGRFTLRLDGDEIEAQRITLLHSAEEGGNYGLRWWDESDGTRSATRLLGLFSRLATPGFEAVLVVDEFDRSFHTELSRALIGGFLANSSADSRAQLIFTTHDLLLMDPETLRRDEIWVIEKDRSGQTQTSVLSDFEGPRKTTDLRKSYLRGRFGGVPAIKPLEFSNVE</sequence>